<dbReference type="CDD" id="cd03255">
    <property type="entry name" value="ABC_MJ0796_LolCDE_FtsE"/>
    <property type="match status" value="1"/>
</dbReference>
<dbReference type="Gene3D" id="3.40.50.300">
    <property type="entry name" value="P-loop containing nucleotide triphosphate hydrolases"/>
    <property type="match status" value="1"/>
</dbReference>
<keyword evidence="3 5" id="KW-0067">ATP-binding</keyword>
<dbReference type="PROSITE" id="PS00211">
    <property type="entry name" value="ABC_TRANSPORTER_1"/>
    <property type="match status" value="1"/>
</dbReference>
<evidence type="ECO:0000256" key="1">
    <source>
        <dbReference type="ARBA" id="ARBA00022448"/>
    </source>
</evidence>
<dbReference type="PANTHER" id="PTHR24220">
    <property type="entry name" value="IMPORT ATP-BINDING PROTEIN"/>
    <property type="match status" value="1"/>
</dbReference>
<dbReference type="SUPFAM" id="SSF52540">
    <property type="entry name" value="P-loop containing nucleoside triphosphate hydrolases"/>
    <property type="match status" value="1"/>
</dbReference>
<organism evidence="5 6">
    <name type="scientific">Candidatus Bealeia paramacronuclearis</name>
    <dbReference type="NCBI Taxonomy" id="1921001"/>
    <lineage>
        <taxon>Bacteria</taxon>
        <taxon>Pseudomonadati</taxon>
        <taxon>Pseudomonadota</taxon>
        <taxon>Alphaproteobacteria</taxon>
        <taxon>Holosporales</taxon>
        <taxon>Holosporaceae</taxon>
        <taxon>Candidatus Bealeia</taxon>
    </lineage>
</organism>
<dbReference type="InterPro" id="IPR017871">
    <property type="entry name" value="ABC_transporter-like_CS"/>
</dbReference>
<dbReference type="SMART" id="SM00382">
    <property type="entry name" value="AAA"/>
    <property type="match status" value="1"/>
</dbReference>
<feature type="domain" description="ABC transporter" evidence="4">
    <location>
        <begin position="6"/>
        <end position="235"/>
    </location>
</feature>
<proteinExistence type="predicted"/>
<keyword evidence="6" id="KW-1185">Reference proteome</keyword>
<dbReference type="RefSeq" id="WP_331255702.1">
    <property type="nucleotide sequence ID" value="NZ_CP133270.1"/>
</dbReference>
<reference evidence="5 6" key="1">
    <citation type="journal article" date="2024" name="Environ. Microbiol.">
        <title>Novel evolutionary insights on the interactions of the Holosporales (Alphaproteobacteria) with eukaryotic hosts from comparative genomics.</title>
        <authorList>
            <person name="Giovannini M."/>
            <person name="Petroni G."/>
            <person name="Castelli M."/>
        </authorList>
    </citation>
    <scope>NUCLEOTIDE SEQUENCE [LARGE SCALE GENOMIC DNA]</scope>
    <source>
        <strain evidence="5 6">US_Bl 15I1</strain>
    </source>
</reference>
<dbReference type="InterPro" id="IPR017911">
    <property type="entry name" value="MacB-like_ATP-bd"/>
</dbReference>
<dbReference type="InterPro" id="IPR003439">
    <property type="entry name" value="ABC_transporter-like_ATP-bd"/>
</dbReference>
<sequence>MNSLAVKCHNITKTYGTGSTQVVALRGVDLEVKAGELLMLAGPSGCGKTTLISIIAGILFQDQGTCELFSHSFNQMAPREQIAFRAKNIGFVFQSFNLIPSLTIAENVAVPLIIGGVPRKEATERGAEVLDKLGLGDRVESFPANLSGGQQQRVAIGRALVHNPRLIVCDEPTSALDGSTGYKIMEILKSVAMEGDRALIVVTHDSRIFQFSDRIAKMEDGKIIKIINDHREFEG</sequence>
<name>A0ABZ2C7Y9_9PROT</name>
<keyword evidence="1" id="KW-0813">Transport</keyword>
<evidence type="ECO:0000313" key="5">
    <source>
        <dbReference type="EMBL" id="WVX66884.1"/>
    </source>
</evidence>
<gene>
    <name evidence="5" type="ORF">Bealeia1_01073</name>
</gene>
<evidence type="ECO:0000256" key="3">
    <source>
        <dbReference type="ARBA" id="ARBA00022840"/>
    </source>
</evidence>
<evidence type="ECO:0000313" key="6">
    <source>
        <dbReference type="Proteomes" id="UP001330434"/>
    </source>
</evidence>
<evidence type="ECO:0000256" key="2">
    <source>
        <dbReference type="ARBA" id="ARBA00022741"/>
    </source>
</evidence>
<dbReference type="Pfam" id="PF00005">
    <property type="entry name" value="ABC_tran"/>
    <property type="match status" value="1"/>
</dbReference>
<dbReference type="InterPro" id="IPR027417">
    <property type="entry name" value="P-loop_NTPase"/>
</dbReference>
<dbReference type="EMBL" id="CP133270">
    <property type="protein sequence ID" value="WVX66884.1"/>
    <property type="molecule type" value="Genomic_DNA"/>
</dbReference>
<dbReference type="InterPro" id="IPR015854">
    <property type="entry name" value="ABC_transpr_LolD-like"/>
</dbReference>
<protein>
    <submittedName>
        <fullName evidence="5">ABC transporter ATP-binding protein</fullName>
    </submittedName>
</protein>
<keyword evidence="2" id="KW-0547">Nucleotide-binding</keyword>
<accession>A0ABZ2C7Y9</accession>
<dbReference type="GO" id="GO:0005524">
    <property type="term" value="F:ATP binding"/>
    <property type="evidence" value="ECO:0007669"/>
    <property type="project" value="UniProtKB-KW"/>
</dbReference>
<dbReference type="PROSITE" id="PS50893">
    <property type="entry name" value="ABC_TRANSPORTER_2"/>
    <property type="match status" value="1"/>
</dbReference>
<dbReference type="InterPro" id="IPR003593">
    <property type="entry name" value="AAA+_ATPase"/>
</dbReference>
<dbReference type="Proteomes" id="UP001330434">
    <property type="component" value="Chromosome"/>
</dbReference>
<evidence type="ECO:0000259" key="4">
    <source>
        <dbReference type="PROSITE" id="PS50893"/>
    </source>
</evidence>